<dbReference type="Proteomes" id="UP001055115">
    <property type="component" value="Unassembled WGS sequence"/>
</dbReference>
<evidence type="ECO:0000313" key="3">
    <source>
        <dbReference type="Proteomes" id="UP001055115"/>
    </source>
</evidence>
<gene>
    <name evidence="2" type="ORF">ColSpa_12283</name>
</gene>
<evidence type="ECO:0000313" key="2">
    <source>
        <dbReference type="EMBL" id="GKT52103.1"/>
    </source>
</evidence>
<accession>A0AA37PGW1</accession>
<dbReference type="AlphaFoldDB" id="A0AA37PGW1"/>
<dbReference type="GeneID" id="73333085"/>
<name>A0AA37PGW1_9PEZI</name>
<dbReference type="EMBL" id="BQXU01000060">
    <property type="protein sequence ID" value="GKT52103.1"/>
    <property type="molecule type" value="Genomic_DNA"/>
</dbReference>
<feature type="region of interest" description="Disordered" evidence="1">
    <location>
        <begin position="1"/>
        <end position="63"/>
    </location>
</feature>
<evidence type="ECO:0000256" key="1">
    <source>
        <dbReference type="SAM" id="MobiDB-lite"/>
    </source>
</evidence>
<dbReference type="RefSeq" id="XP_049134453.1">
    <property type="nucleotide sequence ID" value="XM_049278496.1"/>
</dbReference>
<sequence length="85" mass="9451">MSAQIEYNQMPREPAPAVLSEQKFNAEQPRPSEPMTMDQTTHLRGGRGGDGGPPREPIFASNPPPFILDFPRLRLKAHIDLCPVT</sequence>
<comment type="caution">
    <text evidence="2">The sequence shown here is derived from an EMBL/GenBank/DDBJ whole genome shotgun (WGS) entry which is preliminary data.</text>
</comment>
<organism evidence="2 3">
    <name type="scientific">Colletotrichum spaethianum</name>
    <dbReference type="NCBI Taxonomy" id="700344"/>
    <lineage>
        <taxon>Eukaryota</taxon>
        <taxon>Fungi</taxon>
        <taxon>Dikarya</taxon>
        <taxon>Ascomycota</taxon>
        <taxon>Pezizomycotina</taxon>
        <taxon>Sordariomycetes</taxon>
        <taxon>Hypocreomycetidae</taxon>
        <taxon>Glomerellales</taxon>
        <taxon>Glomerellaceae</taxon>
        <taxon>Colletotrichum</taxon>
        <taxon>Colletotrichum spaethianum species complex</taxon>
    </lineage>
</organism>
<protein>
    <submittedName>
        <fullName evidence="2">Uncharacterized protein</fullName>
    </submittedName>
</protein>
<proteinExistence type="predicted"/>
<keyword evidence="3" id="KW-1185">Reference proteome</keyword>
<reference evidence="2 3" key="1">
    <citation type="submission" date="2022-03" db="EMBL/GenBank/DDBJ databases">
        <title>Genome data of Colletotrichum spp.</title>
        <authorList>
            <person name="Utami Y.D."/>
            <person name="Hiruma K."/>
        </authorList>
    </citation>
    <scope>NUCLEOTIDE SEQUENCE [LARGE SCALE GENOMIC DNA]</scope>
    <source>
        <strain evidence="2 3">MAFF 239500</strain>
    </source>
</reference>